<dbReference type="STRING" id="33114.A0A2G2X2P6"/>
<name>A0A2G2X2P6_CAPBA</name>
<sequence>MPPSVCSSNPSSTSISKFISKQPYLHMLETKCSTMTDVKKIHAHLIKSGLIKDKIAASRVLAFSAKSPPNGDINYANLVFTRIENPNLFSWNTIIRGFSESSTPQYAIHLFIEMLNTLEVQPFLLTYPSVFKAYARHGLAKDGAQLHGRIIN</sequence>
<reference evidence="1 2" key="1">
    <citation type="journal article" date="2017" name="Genome Biol.">
        <title>New reference genome sequences of hot pepper reveal the massive evolution of plant disease-resistance genes by retroduplication.</title>
        <authorList>
            <person name="Kim S."/>
            <person name="Park J."/>
            <person name="Yeom S.I."/>
            <person name="Kim Y.M."/>
            <person name="Seo E."/>
            <person name="Kim K.T."/>
            <person name="Kim M.S."/>
            <person name="Lee J.M."/>
            <person name="Cheong K."/>
            <person name="Shin H.S."/>
            <person name="Kim S.B."/>
            <person name="Han K."/>
            <person name="Lee J."/>
            <person name="Park M."/>
            <person name="Lee H.A."/>
            <person name="Lee H.Y."/>
            <person name="Lee Y."/>
            <person name="Oh S."/>
            <person name="Lee J.H."/>
            <person name="Choi E."/>
            <person name="Choi E."/>
            <person name="Lee S.E."/>
            <person name="Jeon J."/>
            <person name="Kim H."/>
            <person name="Choi G."/>
            <person name="Song H."/>
            <person name="Lee J."/>
            <person name="Lee S.C."/>
            <person name="Kwon J.K."/>
            <person name="Lee H.Y."/>
            <person name="Koo N."/>
            <person name="Hong Y."/>
            <person name="Kim R.W."/>
            <person name="Kang W.H."/>
            <person name="Huh J.H."/>
            <person name="Kang B.C."/>
            <person name="Yang T.J."/>
            <person name="Lee Y.H."/>
            <person name="Bennetzen J.L."/>
            <person name="Choi D."/>
        </authorList>
    </citation>
    <scope>NUCLEOTIDE SEQUENCE [LARGE SCALE GENOMIC DNA]</scope>
    <source>
        <strain evidence="2">cv. PBC81</strain>
    </source>
</reference>
<organism evidence="1 2">
    <name type="scientific">Capsicum baccatum</name>
    <name type="common">Peruvian pepper</name>
    <dbReference type="NCBI Taxonomy" id="33114"/>
    <lineage>
        <taxon>Eukaryota</taxon>
        <taxon>Viridiplantae</taxon>
        <taxon>Streptophyta</taxon>
        <taxon>Embryophyta</taxon>
        <taxon>Tracheophyta</taxon>
        <taxon>Spermatophyta</taxon>
        <taxon>Magnoliopsida</taxon>
        <taxon>eudicotyledons</taxon>
        <taxon>Gunneridae</taxon>
        <taxon>Pentapetalae</taxon>
        <taxon>asterids</taxon>
        <taxon>lamiids</taxon>
        <taxon>Solanales</taxon>
        <taxon>Solanaceae</taxon>
        <taxon>Solanoideae</taxon>
        <taxon>Capsiceae</taxon>
        <taxon>Capsicum</taxon>
    </lineage>
</organism>
<dbReference type="InterPro" id="IPR011990">
    <property type="entry name" value="TPR-like_helical_dom_sf"/>
</dbReference>
<dbReference type="PANTHER" id="PTHR47926:SF436">
    <property type="entry name" value="PENTATRICOPEPTIDE REPEAT-CONTAINING PROTEIN ELI1, CHLOROPLASTIC-LIKE ISOFORM X2"/>
    <property type="match status" value="1"/>
</dbReference>
<dbReference type="GO" id="GO:0009451">
    <property type="term" value="P:RNA modification"/>
    <property type="evidence" value="ECO:0007669"/>
    <property type="project" value="InterPro"/>
</dbReference>
<accession>A0A2G2X2P6</accession>
<dbReference type="AlphaFoldDB" id="A0A2G2X2P6"/>
<comment type="caution">
    <text evidence="1">The sequence shown here is derived from an EMBL/GenBank/DDBJ whole genome shotgun (WGS) entry which is preliminary data.</text>
</comment>
<reference evidence="2" key="2">
    <citation type="journal article" date="2017" name="J. Anim. Genet.">
        <title>Multiple reference genome sequences of hot pepper reveal the massive evolution of plant disease resistance genes by retroduplication.</title>
        <authorList>
            <person name="Kim S."/>
            <person name="Park J."/>
            <person name="Yeom S.-I."/>
            <person name="Kim Y.-M."/>
            <person name="Seo E."/>
            <person name="Kim K.-T."/>
            <person name="Kim M.-S."/>
            <person name="Lee J.M."/>
            <person name="Cheong K."/>
            <person name="Shin H.-S."/>
            <person name="Kim S.-B."/>
            <person name="Han K."/>
            <person name="Lee J."/>
            <person name="Park M."/>
            <person name="Lee H.-A."/>
            <person name="Lee H.-Y."/>
            <person name="Lee Y."/>
            <person name="Oh S."/>
            <person name="Lee J.H."/>
            <person name="Choi E."/>
            <person name="Choi E."/>
            <person name="Lee S.E."/>
            <person name="Jeon J."/>
            <person name="Kim H."/>
            <person name="Choi G."/>
            <person name="Song H."/>
            <person name="Lee J."/>
            <person name="Lee S.-C."/>
            <person name="Kwon J.-K."/>
            <person name="Lee H.-Y."/>
            <person name="Koo N."/>
            <person name="Hong Y."/>
            <person name="Kim R.W."/>
            <person name="Kang W.-H."/>
            <person name="Huh J.H."/>
            <person name="Kang B.-C."/>
            <person name="Yang T.-J."/>
            <person name="Lee Y.-H."/>
            <person name="Bennetzen J.L."/>
            <person name="Choi D."/>
        </authorList>
    </citation>
    <scope>NUCLEOTIDE SEQUENCE [LARGE SCALE GENOMIC DNA]</scope>
    <source>
        <strain evidence="2">cv. PBC81</strain>
    </source>
</reference>
<evidence type="ECO:0000313" key="1">
    <source>
        <dbReference type="EMBL" id="PHT51755.1"/>
    </source>
</evidence>
<gene>
    <name evidence="1" type="ORF">CQW23_06217</name>
</gene>
<dbReference type="Gene3D" id="1.25.40.10">
    <property type="entry name" value="Tetratricopeptide repeat domain"/>
    <property type="match status" value="1"/>
</dbReference>
<evidence type="ECO:0000313" key="2">
    <source>
        <dbReference type="Proteomes" id="UP000224567"/>
    </source>
</evidence>
<dbReference type="EMBL" id="MLFT02000003">
    <property type="protein sequence ID" value="PHT51755.1"/>
    <property type="molecule type" value="Genomic_DNA"/>
</dbReference>
<dbReference type="OrthoDB" id="1882346at2759"/>
<protein>
    <submittedName>
        <fullName evidence="1">Pentatricopeptide repeat-containing protein, chloroplastic</fullName>
    </submittedName>
</protein>
<dbReference type="PANTHER" id="PTHR47926">
    <property type="entry name" value="PENTATRICOPEPTIDE REPEAT-CONTAINING PROTEIN"/>
    <property type="match status" value="1"/>
</dbReference>
<dbReference type="InterPro" id="IPR046960">
    <property type="entry name" value="PPR_At4g14850-like_plant"/>
</dbReference>
<proteinExistence type="predicted"/>
<keyword evidence="2" id="KW-1185">Reference proteome</keyword>
<dbReference type="GO" id="GO:0003723">
    <property type="term" value="F:RNA binding"/>
    <property type="evidence" value="ECO:0007669"/>
    <property type="project" value="InterPro"/>
</dbReference>
<dbReference type="Proteomes" id="UP000224567">
    <property type="component" value="Unassembled WGS sequence"/>
</dbReference>